<dbReference type="GO" id="GO:0016020">
    <property type="term" value="C:membrane"/>
    <property type="evidence" value="ECO:0007669"/>
    <property type="project" value="TreeGrafter"/>
</dbReference>
<evidence type="ECO:0000313" key="5">
    <source>
        <dbReference type="Proteomes" id="UP000245624"/>
    </source>
</evidence>
<gene>
    <name evidence="4" type="ORF">DLJ74_09105</name>
</gene>
<keyword evidence="5" id="KW-1185">Reference proteome</keyword>
<comment type="similarity">
    <text evidence="1 3">Belongs to the short-chain dehydrogenases/reductases (SDR) family.</text>
</comment>
<proteinExistence type="inferred from homology"/>
<comment type="caution">
    <text evidence="4">The sequence shown here is derived from an EMBL/GenBank/DDBJ whole genome shotgun (WGS) entry which is preliminary data.</text>
</comment>
<evidence type="ECO:0000256" key="2">
    <source>
        <dbReference type="ARBA" id="ARBA00023002"/>
    </source>
</evidence>
<dbReference type="Pfam" id="PF00106">
    <property type="entry name" value="adh_short"/>
    <property type="match status" value="1"/>
</dbReference>
<evidence type="ECO:0000256" key="3">
    <source>
        <dbReference type="RuleBase" id="RU000363"/>
    </source>
</evidence>
<dbReference type="EMBL" id="QGTD01000008">
    <property type="protein sequence ID" value="PWU68584.1"/>
    <property type="molecule type" value="Genomic_DNA"/>
</dbReference>
<accession>A0A317L009</accession>
<name>A0A317L009_9BACI</name>
<dbReference type="OrthoDB" id="9793345at2"/>
<dbReference type="Proteomes" id="UP000245624">
    <property type="component" value="Unassembled WGS sequence"/>
</dbReference>
<dbReference type="PRINTS" id="PR00081">
    <property type="entry name" value="GDHRDH"/>
</dbReference>
<dbReference type="GO" id="GO:0016491">
    <property type="term" value="F:oxidoreductase activity"/>
    <property type="evidence" value="ECO:0007669"/>
    <property type="project" value="UniProtKB-KW"/>
</dbReference>
<dbReference type="InterPro" id="IPR020904">
    <property type="entry name" value="Sc_DH/Rdtase_CS"/>
</dbReference>
<reference evidence="4 5" key="1">
    <citation type="submission" date="2018-05" db="EMBL/GenBank/DDBJ databases">
        <title>Genomic analysis of Gracilibacillus dipsosauri DD1 reveals novel features of a salt-tolerant amylase.</title>
        <authorList>
            <person name="Deutch C.E."/>
            <person name="Yang S."/>
        </authorList>
    </citation>
    <scope>NUCLEOTIDE SEQUENCE [LARGE SCALE GENOMIC DNA]</scope>
    <source>
        <strain evidence="4 5">DD1</strain>
    </source>
</reference>
<dbReference type="RefSeq" id="WP_109984223.1">
    <property type="nucleotide sequence ID" value="NZ_QGTD01000008.1"/>
</dbReference>
<sequence length="263" mass="29601">MKSINGKKVLITGASNGIGAAVALELAKRGAIPIMVARSKDKLQTLQNRLKEDFQIEATYYPVDLLNLSEWKQVIERIKIENVAIDAIINNAGIGLFESLDKIEWKEVEKMLRLNNKALIYTTHAFLHRLKQRPEAHIINIASQAGKIATPKSAVYSATKSGVISFSNALRLELIDTNIRVMTVNIGPVKTNFFDHADPSGSYQNNVAKYMLEADYVAKKIVQAMFTKKREINLPYWMQVGAIVYQLFPATMEKVLHKQFHSK</sequence>
<dbReference type="PANTHER" id="PTHR44196:SF1">
    <property type="entry name" value="DEHYDROGENASE_REDUCTASE SDR FAMILY MEMBER 7B"/>
    <property type="match status" value="1"/>
</dbReference>
<dbReference type="AlphaFoldDB" id="A0A317L009"/>
<dbReference type="InterPro" id="IPR036291">
    <property type="entry name" value="NAD(P)-bd_dom_sf"/>
</dbReference>
<dbReference type="InterPro" id="IPR002347">
    <property type="entry name" value="SDR_fam"/>
</dbReference>
<dbReference type="PROSITE" id="PS00061">
    <property type="entry name" value="ADH_SHORT"/>
    <property type="match status" value="1"/>
</dbReference>
<dbReference type="SUPFAM" id="SSF51735">
    <property type="entry name" value="NAD(P)-binding Rossmann-fold domains"/>
    <property type="match status" value="1"/>
</dbReference>
<keyword evidence="2" id="KW-0560">Oxidoreductase</keyword>
<evidence type="ECO:0000313" key="4">
    <source>
        <dbReference type="EMBL" id="PWU68584.1"/>
    </source>
</evidence>
<protein>
    <submittedName>
        <fullName evidence="4">Oxidoreductase</fullName>
    </submittedName>
</protein>
<dbReference type="PRINTS" id="PR00080">
    <property type="entry name" value="SDRFAMILY"/>
</dbReference>
<dbReference type="PIRSF" id="PIRSF000126">
    <property type="entry name" value="11-beta-HSD1"/>
    <property type="match status" value="1"/>
</dbReference>
<evidence type="ECO:0000256" key="1">
    <source>
        <dbReference type="ARBA" id="ARBA00006484"/>
    </source>
</evidence>
<dbReference type="Gene3D" id="3.40.50.720">
    <property type="entry name" value="NAD(P)-binding Rossmann-like Domain"/>
    <property type="match status" value="1"/>
</dbReference>
<dbReference type="PANTHER" id="PTHR44196">
    <property type="entry name" value="DEHYDROGENASE/REDUCTASE SDR FAMILY MEMBER 7B"/>
    <property type="match status" value="1"/>
</dbReference>
<organism evidence="4 5">
    <name type="scientific">Gracilibacillus dipsosauri</name>
    <dbReference type="NCBI Taxonomy" id="178340"/>
    <lineage>
        <taxon>Bacteria</taxon>
        <taxon>Bacillati</taxon>
        <taxon>Bacillota</taxon>
        <taxon>Bacilli</taxon>
        <taxon>Bacillales</taxon>
        <taxon>Bacillaceae</taxon>
        <taxon>Gracilibacillus</taxon>
    </lineage>
</organism>